<keyword evidence="2" id="KW-1185">Reference proteome</keyword>
<organism evidence="1 2">
    <name type="scientific">Penicillium thymicola</name>
    <dbReference type="NCBI Taxonomy" id="293382"/>
    <lineage>
        <taxon>Eukaryota</taxon>
        <taxon>Fungi</taxon>
        <taxon>Dikarya</taxon>
        <taxon>Ascomycota</taxon>
        <taxon>Pezizomycotina</taxon>
        <taxon>Eurotiomycetes</taxon>
        <taxon>Eurotiomycetidae</taxon>
        <taxon>Eurotiales</taxon>
        <taxon>Aspergillaceae</taxon>
        <taxon>Penicillium</taxon>
    </lineage>
</organism>
<protein>
    <submittedName>
        <fullName evidence="1">Uncharacterized protein</fullName>
    </submittedName>
</protein>
<dbReference type="AlphaFoldDB" id="A0AAI9X1I8"/>
<reference evidence="1" key="1">
    <citation type="submission" date="2015-06" db="EMBL/GenBank/DDBJ databases">
        <authorList>
            <person name="Nguyen H."/>
        </authorList>
    </citation>
    <scope>NUCLEOTIDE SEQUENCE</scope>
    <source>
        <strain evidence="1">DAOM 180753</strain>
    </source>
</reference>
<dbReference type="Proteomes" id="UP001227192">
    <property type="component" value="Unassembled WGS sequence"/>
</dbReference>
<name>A0AAI9X1I8_PENTH</name>
<proteinExistence type="predicted"/>
<reference evidence="1" key="2">
    <citation type="journal article" date="2016" name="Fungal Biol.">
        <title>Ochratoxin A production by Penicillium thymicola.</title>
        <authorList>
            <person name="Nguyen H.D.T."/>
            <person name="McMullin D.R."/>
            <person name="Ponomareva E."/>
            <person name="Riley R."/>
            <person name="Pomraning K.R."/>
            <person name="Baker S.E."/>
            <person name="Seifert K.A."/>
        </authorList>
    </citation>
    <scope>NUCLEOTIDE SEQUENCE</scope>
    <source>
        <strain evidence="1">DAOM 180753</strain>
    </source>
</reference>
<evidence type="ECO:0000313" key="2">
    <source>
        <dbReference type="Proteomes" id="UP001227192"/>
    </source>
</evidence>
<evidence type="ECO:0000313" key="1">
    <source>
        <dbReference type="EMBL" id="KAJ9480446.1"/>
    </source>
</evidence>
<accession>A0AAI9X1I8</accession>
<sequence length="71" mass="8088">MVKKGFVPRRFAYQSRKRSGKPIIGPIRTHDCRIYYPGIKSQECGGTRFLPSNLTPCGCWVSYHTLIQTLA</sequence>
<dbReference type="EMBL" id="LACB01001510">
    <property type="protein sequence ID" value="KAJ9480446.1"/>
    <property type="molecule type" value="Genomic_DNA"/>
</dbReference>
<comment type="caution">
    <text evidence="1">The sequence shown here is derived from an EMBL/GenBank/DDBJ whole genome shotgun (WGS) entry which is preliminary data.</text>
</comment>
<gene>
    <name evidence="1" type="ORF">VN97_g13129</name>
</gene>